<dbReference type="SUPFAM" id="SSF53822">
    <property type="entry name" value="Periplasmic binding protein-like I"/>
    <property type="match status" value="1"/>
</dbReference>
<gene>
    <name evidence="6" type="ORF">L1F33_11415</name>
</gene>
<evidence type="ECO:0000256" key="4">
    <source>
        <dbReference type="SAM" id="MobiDB-lite"/>
    </source>
</evidence>
<comment type="similarity">
    <text evidence="1">Belongs to the leucine-binding protein family.</text>
</comment>
<dbReference type="Proteomes" id="UP001065265">
    <property type="component" value="Chromosome"/>
</dbReference>
<organism evidence="6 7">
    <name type="scientific">Qipengyuania spongiae</name>
    <dbReference type="NCBI Taxonomy" id="2909673"/>
    <lineage>
        <taxon>Bacteria</taxon>
        <taxon>Pseudomonadati</taxon>
        <taxon>Pseudomonadota</taxon>
        <taxon>Alphaproteobacteria</taxon>
        <taxon>Sphingomonadales</taxon>
        <taxon>Erythrobacteraceae</taxon>
        <taxon>Qipengyuania</taxon>
    </lineage>
</organism>
<dbReference type="InterPro" id="IPR028082">
    <property type="entry name" value="Peripla_BP_I"/>
</dbReference>
<feature type="region of interest" description="Disordered" evidence="4">
    <location>
        <begin position="35"/>
        <end position="56"/>
    </location>
</feature>
<feature type="domain" description="Leucine-binding protein" evidence="5">
    <location>
        <begin position="62"/>
        <end position="377"/>
    </location>
</feature>
<proteinExistence type="inferred from homology"/>
<protein>
    <submittedName>
        <fullName evidence="6">Penicillin-binding protein activator</fullName>
    </submittedName>
</protein>
<sequence>MKSFSVTSSITRRHLGVASIAVLLGACSIIPRGAEPASRPVEPAPTPTPSASDLPVDTDRHRVALLVPMSGDNGAVGQAIANATTMAILDTSAQNLRITTYDTSGDARDAARRAVADGNKLILGPLMGGNVASVLAEARPAGVPMISFSNDASVASPDVFVMGHIPEQSIARSVNYAHARGANNFAILTPDGEYGRRAEAALRQSLTGFGGRFVDREVYDRGNTSITSAAQRLAARGIYDAVIIADGARLSAQGAGPLRAGQQKPMIIGTELWSGEASVTRASALRGAIFSAVPDERYKRFFDSYEARFGSQPYRIATLGYDAVLLVLRIANDWRVGRDFPASQLYDEGGFLGLDGPFRFARNGVVQRAMEVREVRNDRVVIVEAAPQAFD</sequence>
<reference evidence="6" key="1">
    <citation type="submission" date="2022-02" db="EMBL/GenBank/DDBJ databases">
        <title>Qipengyuania spongiae sp. nov., isolated from marine sponge.</title>
        <authorList>
            <person name="Li Z."/>
            <person name="Zhang M."/>
        </authorList>
    </citation>
    <scope>NUCLEOTIDE SEQUENCE</scope>
    <source>
        <strain evidence="6">PHS-Z21</strain>
    </source>
</reference>
<dbReference type="InterPro" id="IPR028081">
    <property type="entry name" value="Leu-bd"/>
</dbReference>
<keyword evidence="7" id="KW-1185">Reference proteome</keyword>
<evidence type="ECO:0000259" key="5">
    <source>
        <dbReference type="Pfam" id="PF13458"/>
    </source>
</evidence>
<name>A0ABY5SYB0_9SPHN</name>
<dbReference type="PANTHER" id="PTHR30483:SF6">
    <property type="entry name" value="PERIPLASMIC BINDING PROTEIN OF ABC TRANSPORTER FOR NATURAL AMINO ACIDS"/>
    <property type="match status" value="1"/>
</dbReference>
<evidence type="ECO:0000256" key="1">
    <source>
        <dbReference type="ARBA" id="ARBA00010062"/>
    </source>
</evidence>
<dbReference type="PROSITE" id="PS51257">
    <property type="entry name" value="PROKAR_LIPOPROTEIN"/>
    <property type="match status" value="1"/>
</dbReference>
<accession>A0ABY5SYB0</accession>
<dbReference type="CDD" id="cd06339">
    <property type="entry name" value="PBP1_YraM_LppC_lipoprotein-like"/>
    <property type="match status" value="1"/>
</dbReference>
<dbReference type="InterPro" id="IPR051010">
    <property type="entry name" value="BCAA_transport"/>
</dbReference>
<keyword evidence="3" id="KW-0813">Transport</keyword>
<evidence type="ECO:0000313" key="7">
    <source>
        <dbReference type="Proteomes" id="UP001065265"/>
    </source>
</evidence>
<dbReference type="Gene3D" id="3.40.50.2300">
    <property type="match status" value="2"/>
</dbReference>
<dbReference type="RefSeq" id="WP_265558028.1">
    <property type="nucleotide sequence ID" value="NZ_CP092471.1"/>
</dbReference>
<keyword evidence="3" id="KW-0029">Amino-acid transport</keyword>
<evidence type="ECO:0000256" key="2">
    <source>
        <dbReference type="ARBA" id="ARBA00022729"/>
    </source>
</evidence>
<keyword evidence="2" id="KW-0732">Signal</keyword>
<dbReference type="Pfam" id="PF13458">
    <property type="entry name" value="Peripla_BP_6"/>
    <property type="match status" value="1"/>
</dbReference>
<evidence type="ECO:0000256" key="3">
    <source>
        <dbReference type="ARBA" id="ARBA00022970"/>
    </source>
</evidence>
<evidence type="ECO:0000313" key="6">
    <source>
        <dbReference type="EMBL" id="UVI38846.1"/>
    </source>
</evidence>
<dbReference type="PANTHER" id="PTHR30483">
    <property type="entry name" value="LEUCINE-SPECIFIC-BINDING PROTEIN"/>
    <property type="match status" value="1"/>
</dbReference>
<dbReference type="EMBL" id="CP092471">
    <property type="protein sequence ID" value="UVI38846.1"/>
    <property type="molecule type" value="Genomic_DNA"/>
</dbReference>